<feature type="non-terminal residue" evidence="2">
    <location>
        <position position="1"/>
    </location>
</feature>
<dbReference type="PANTHER" id="PTHR32305">
    <property type="match status" value="1"/>
</dbReference>
<dbReference type="InterPro" id="IPR022385">
    <property type="entry name" value="Rhs_assc_core"/>
</dbReference>
<evidence type="ECO:0000313" key="2">
    <source>
        <dbReference type="EMBL" id="MCE4540812.1"/>
    </source>
</evidence>
<evidence type="ECO:0000313" key="3">
    <source>
        <dbReference type="Proteomes" id="UP001201463"/>
    </source>
</evidence>
<reference evidence="2 3" key="1">
    <citation type="submission" date="2021-12" db="EMBL/GenBank/DDBJ databases">
        <title>Genome seq of p7.</title>
        <authorList>
            <person name="Seo T."/>
        </authorList>
    </citation>
    <scope>NUCLEOTIDE SEQUENCE [LARGE SCALE GENOMIC DNA]</scope>
    <source>
        <strain evidence="2 3">P7</strain>
    </source>
</reference>
<accession>A0ABS8XIX8</accession>
<dbReference type="RefSeq" id="WP_233395560.1">
    <property type="nucleotide sequence ID" value="NZ_JAJTWT010000040.1"/>
</dbReference>
<organism evidence="2 3">
    <name type="scientific">Pelomonas caseinilytica</name>
    <dbReference type="NCBI Taxonomy" id="2906763"/>
    <lineage>
        <taxon>Bacteria</taxon>
        <taxon>Pseudomonadati</taxon>
        <taxon>Pseudomonadota</taxon>
        <taxon>Betaproteobacteria</taxon>
        <taxon>Burkholderiales</taxon>
        <taxon>Sphaerotilaceae</taxon>
        <taxon>Roseateles</taxon>
    </lineage>
</organism>
<protein>
    <submittedName>
        <fullName evidence="2">RHS repeat-associated core domain-containing protein</fullName>
    </submittedName>
</protein>
<feature type="region of interest" description="Disordered" evidence="1">
    <location>
        <begin position="105"/>
        <end position="130"/>
    </location>
</feature>
<keyword evidence="3" id="KW-1185">Reference proteome</keyword>
<feature type="compositionally biased region" description="Low complexity" evidence="1">
    <location>
        <begin position="115"/>
        <end position="124"/>
    </location>
</feature>
<dbReference type="PANTHER" id="PTHR32305:SF15">
    <property type="entry name" value="PROTEIN RHSA-RELATED"/>
    <property type="match status" value="1"/>
</dbReference>
<proteinExistence type="predicted"/>
<gene>
    <name evidence="2" type="ORF">LXT12_26670</name>
</gene>
<dbReference type="Gene3D" id="2.180.10.10">
    <property type="entry name" value="RHS repeat-associated core"/>
    <property type="match status" value="1"/>
</dbReference>
<comment type="caution">
    <text evidence="2">The sequence shown here is derived from an EMBL/GenBank/DDBJ whole genome shotgun (WGS) entry which is preliminary data.</text>
</comment>
<dbReference type="InterPro" id="IPR050708">
    <property type="entry name" value="T6SS_VgrG/RHS"/>
</dbReference>
<evidence type="ECO:0000256" key="1">
    <source>
        <dbReference type="SAM" id="MobiDB-lite"/>
    </source>
</evidence>
<dbReference type="NCBIfam" id="TIGR03696">
    <property type="entry name" value="Rhs_assc_core"/>
    <property type="match status" value="1"/>
</dbReference>
<sequence>AAGTKPGAGTSVVGFTGHVQDAETDLVYMQQRYYDPIAGRFLSVDPIVTDANTGKGFGLYSYADNNPYVKVDPDGRDPKQSDPDKCWWTAGCGILVDSGRSQNSEALSRNSATVPAPSAAPGSPSGDGSGGSTNILVEVWVFLSKPRGSCAQPAGCYGGAAPLPLAVGGVSGTLKTGELFERTFHTSKGVVDFVAEVQIVGDKLILNSAILYGRSEVALTGLTREIYRGIQELRYYASTQGFAKLQINGVRAVNSSSATPGATWSGEWSVLLSPP</sequence>
<dbReference type="EMBL" id="JAJTWT010000040">
    <property type="protein sequence ID" value="MCE4540812.1"/>
    <property type="molecule type" value="Genomic_DNA"/>
</dbReference>
<dbReference type="Proteomes" id="UP001201463">
    <property type="component" value="Unassembled WGS sequence"/>
</dbReference>
<name>A0ABS8XIX8_9BURK</name>